<comment type="caution">
    <text evidence="1">The sequence shown here is derived from an EMBL/GenBank/DDBJ whole genome shotgun (WGS) entry which is preliminary data.</text>
</comment>
<evidence type="ECO:0000313" key="1">
    <source>
        <dbReference type="EMBL" id="MBM6919834.1"/>
    </source>
</evidence>
<evidence type="ECO:0000313" key="2">
    <source>
        <dbReference type="Proteomes" id="UP000774750"/>
    </source>
</evidence>
<gene>
    <name evidence="1" type="ORF">H6A12_01475</name>
</gene>
<accession>A0A938X726</accession>
<name>A0A938X726_9FIRM</name>
<proteinExistence type="predicted"/>
<reference evidence="1" key="2">
    <citation type="journal article" date="2021" name="Sci. Rep.">
        <title>The distribution of antibiotic resistance genes in chicken gut microbiota commensals.</title>
        <authorList>
            <person name="Juricova H."/>
            <person name="Matiasovicova J."/>
            <person name="Kubasova T."/>
            <person name="Cejkova D."/>
            <person name="Rychlik I."/>
        </authorList>
    </citation>
    <scope>NUCLEOTIDE SEQUENCE</scope>
    <source>
        <strain evidence="1">An559</strain>
    </source>
</reference>
<protein>
    <submittedName>
        <fullName evidence="1">Uncharacterized protein</fullName>
    </submittedName>
</protein>
<reference evidence="1" key="1">
    <citation type="submission" date="2020-08" db="EMBL/GenBank/DDBJ databases">
        <authorList>
            <person name="Cejkova D."/>
            <person name="Kubasova T."/>
            <person name="Jahodarova E."/>
            <person name="Rychlik I."/>
        </authorList>
    </citation>
    <scope>NUCLEOTIDE SEQUENCE</scope>
    <source>
        <strain evidence="1">An559</strain>
    </source>
</reference>
<dbReference type="AlphaFoldDB" id="A0A938X726"/>
<dbReference type="Proteomes" id="UP000774750">
    <property type="component" value="Unassembled WGS sequence"/>
</dbReference>
<organism evidence="1 2">
    <name type="scientific">Merdimmobilis hominis</name>
    <dbReference type="NCBI Taxonomy" id="2897707"/>
    <lineage>
        <taxon>Bacteria</taxon>
        <taxon>Bacillati</taxon>
        <taxon>Bacillota</taxon>
        <taxon>Clostridia</taxon>
        <taxon>Eubacteriales</taxon>
        <taxon>Oscillospiraceae</taxon>
        <taxon>Merdimmobilis</taxon>
    </lineage>
</organism>
<sequence>MDRISYFKLQAKNLMRDFKTKKMEEGDEFYSYSPQFFKDIDDLIVDWDIDEDHFTLMQAQHMIAYFAGFEKWSDLLHASEEALELGELLFKHRDEWYGLREDWDMYLAINNMQDLSDAAKLQIFKAVYLEEFD</sequence>
<dbReference type="RefSeq" id="WP_204444059.1">
    <property type="nucleotide sequence ID" value="NZ_JACJKY010000002.1"/>
</dbReference>
<dbReference type="EMBL" id="JACJKY010000002">
    <property type="protein sequence ID" value="MBM6919834.1"/>
    <property type="molecule type" value="Genomic_DNA"/>
</dbReference>
<keyword evidence="2" id="KW-1185">Reference proteome</keyword>